<dbReference type="Gene3D" id="3.40.50.150">
    <property type="entry name" value="Vaccinia Virus protein VP39"/>
    <property type="match status" value="1"/>
</dbReference>
<dbReference type="GO" id="GO:0032259">
    <property type="term" value="P:methylation"/>
    <property type="evidence" value="ECO:0007669"/>
    <property type="project" value="UniProtKB-KW"/>
</dbReference>
<sequence length="278" mass="29291">MTPEEVSRSTAEVFDAAAEAFTRWTPLLWGPVGEAVAGLAALRPGERVVDACCGNGAASIPAARHVAPHGVVDAVDLAGELLTAGRARASASDVTGVRFHLADVTTWQAPPGGYDAALCSFGVFFFPDMDAGGRHLLNLLRPDGRMVVTTWQHGAVEPIVMPFVRAAAAERDAAGLAPVQTARMREASARVEHRDGLATWLRAIGGTGAEVSTVVPEVPLDAGRAWDFVIGSGTRTMLLGLDEPAVTRVRHRFETALRADGVTSFRPTVLVGRAVRPS</sequence>
<dbReference type="RefSeq" id="WP_179775258.1">
    <property type="nucleotide sequence ID" value="NZ_JACCFK010000001.1"/>
</dbReference>
<dbReference type="Proteomes" id="UP000549616">
    <property type="component" value="Unassembled WGS sequence"/>
</dbReference>
<dbReference type="Pfam" id="PF13649">
    <property type="entry name" value="Methyltransf_25"/>
    <property type="match status" value="1"/>
</dbReference>
<dbReference type="PANTHER" id="PTHR43591">
    <property type="entry name" value="METHYLTRANSFERASE"/>
    <property type="match status" value="1"/>
</dbReference>
<dbReference type="GO" id="GO:0008168">
    <property type="term" value="F:methyltransferase activity"/>
    <property type="evidence" value="ECO:0007669"/>
    <property type="project" value="UniProtKB-KW"/>
</dbReference>
<keyword evidence="2" id="KW-0489">Methyltransferase</keyword>
<comment type="caution">
    <text evidence="2">The sequence shown here is derived from an EMBL/GenBank/DDBJ whole genome shotgun (WGS) entry which is preliminary data.</text>
</comment>
<keyword evidence="2" id="KW-0830">Ubiquinone</keyword>
<proteinExistence type="predicted"/>
<name>A0A853B8M0_9PSEU</name>
<accession>A0A853B8M0</accession>
<dbReference type="PANTHER" id="PTHR43591:SF24">
    <property type="entry name" value="2-METHOXY-6-POLYPRENYL-1,4-BENZOQUINOL METHYLASE, MITOCHONDRIAL"/>
    <property type="match status" value="1"/>
</dbReference>
<organism evidence="2 3">
    <name type="scientific">Amycolatopsis endophytica</name>
    <dbReference type="NCBI Taxonomy" id="860233"/>
    <lineage>
        <taxon>Bacteria</taxon>
        <taxon>Bacillati</taxon>
        <taxon>Actinomycetota</taxon>
        <taxon>Actinomycetes</taxon>
        <taxon>Pseudonocardiales</taxon>
        <taxon>Pseudonocardiaceae</taxon>
        <taxon>Amycolatopsis</taxon>
    </lineage>
</organism>
<dbReference type="InterPro" id="IPR041698">
    <property type="entry name" value="Methyltransf_25"/>
</dbReference>
<reference evidence="2 3" key="1">
    <citation type="submission" date="2020-07" db="EMBL/GenBank/DDBJ databases">
        <title>Sequencing the genomes of 1000 actinobacteria strains.</title>
        <authorList>
            <person name="Klenk H.-P."/>
        </authorList>
    </citation>
    <scope>NUCLEOTIDE SEQUENCE [LARGE SCALE GENOMIC DNA]</scope>
    <source>
        <strain evidence="2 3">DSM 104006</strain>
    </source>
</reference>
<dbReference type="SUPFAM" id="SSF53335">
    <property type="entry name" value="S-adenosyl-L-methionine-dependent methyltransferases"/>
    <property type="match status" value="1"/>
</dbReference>
<dbReference type="CDD" id="cd02440">
    <property type="entry name" value="AdoMet_MTases"/>
    <property type="match status" value="1"/>
</dbReference>
<dbReference type="EMBL" id="JACCFK010000001">
    <property type="protein sequence ID" value="NYI91360.1"/>
    <property type="molecule type" value="Genomic_DNA"/>
</dbReference>
<gene>
    <name evidence="2" type="ORF">HNR02_004683</name>
</gene>
<dbReference type="InterPro" id="IPR029063">
    <property type="entry name" value="SAM-dependent_MTases_sf"/>
</dbReference>
<keyword evidence="2" id="KW-0808">Transferase</keyword>
<evidence type="ECO:0000313" key="3">
    <source>
        <dbReference type="Proteomes" id="UP000549616"/>
    </source>
</evidence>
<dbReference type="AlphaFoldDB" id="A0A853B8M0"/>
<feature type="domain" description="Methyltransferase" evidence="1">
    <location>
        <begin position="48"/>
        <end position="144"/>
    </location>
</feature>
<evidence type="ECO:0000313" key="2">
    <source>
        <dbReference type="EMBL" id="NYI91360.1"/>
    </source>
</evidence>
<keyword evidence="3" id="KW-1185">Reference proteome</keyword>
<evidence type="ECO:0000259" key="1">
    <source>
        <dbReference type="Pfam" id="PF13649"/>
    </source>
</evidence>
<protein>
    <submittedName>
        <fullName evidence="2">Ubiquinone/menaquinone biosynthesis C-methylase UbiE</fullName>
    </submittedName>
</protein>